<gene>
    <name evidence="3" type="ORF">RUM44_011614</name>
</gene>
<dbReference type="PROSITE" id="PS50026">
    <property type="entry name" value="EGF_3"/>
    <property type="match status" value="1"/>
</dbReference>
<dbReference type="SUPFAM" id="SSF57196">
    <property type="entry name" value="EGF/Laminin"/>
    <property type="match status" value="2"/>
</dbReference>
<feature type="disulfide bond" evidence="1">
    <location>
        <begin position="133"/>
        <end position="143"/>
    </location>
</feature>
<comment type="caution">
    <text evidence="3">The sequence shown here is derived from an EMBL/GenBank/DDBJ whole genome shotgun (WGS) entry which is preliminary data.</text>
</comment>
<dbReference type="InterPro" id="IPR000742">
    <property type="entry name" value="EGF"/>
</dbReference>
<comment type="caution">
    <text evidence="1">Lacks conserved residue(s) required for the propagation of feature annotation.</text>
</comment>
<evidence type="ECO:0000256" key="1">
    <source>
        <dbReference type="PROSITE-ProRule" id="PRU00076"/>
    </source>
</evidence>
<dbReference type="Proteomes" id="UP001359485">
    <property type="component" value="Unassembled WGS sequence"/>
</dbReference>
<reference evidence="3 4" key="1">
    <citation type="submission" date="2023-09" db="EMBL/GenBank/DDBJ databases">
        <title>Genomes of two closely related lineages of the louse Polyplax serrata with different host specificities.</title>
        <authorList>
            <person name="Martinu J."/>
            <person name="Tarabai H."/>
            <person name="Stefka J."/>
            <person name="Hypsa V."/>
        </authorList>
    </citation>
    <scope>NUCLEOTIDE SEQUENCE [LARGE SCALE GENOMIC DNA]</scope>
    <source>
        <strain evidence="3">98ZLc_SE</strain>
    </source>
</reference>
<accession>A0ABR1AS16</accession>
<keyword evidence="4" id="KW-1185">Reference proteome</keyword>
<organism evidence="3 4">
    <name type="scientific">Polyplax serrata</name>
    <name type="common">Common mouse louse</name>
    <dbReference type="NCBI Taxonomy" id="468196"/>
    <lineage>
        <taxon>Eukaryota</taxon>
        <taxon>Metazoa</taxon>
        <taxon>Ecdysozoa</taxon>
        <taxon>Arthropoda</taxon>
        <taxon>Hexapoda</taxon>
        <taxon>Insecta</taxon>
        <taxon>Pterygota</taxon>
        <taxon>Neoptera</taxon>
        <taxon>Paraneoptera</taxon>
        <taxon>Psocodea</taxon>
        <taxon>Troctomorpha</taxon>
        <taxon>Phthiraptera</taxon>
        <taxon>Anoplura</taxon>
        <taxon>Polyplacidae</taxon>
        <taxon>Polyplax</taxon>
    </lineage>
</organism>
<feature type="domain" description="EGF-like" evidence="2">
    <location>
        <begin position="129"/>
        <end position="164"/>
    </location>
</feature>
<dbReference type="EMBL" id="JAWJWF010000046">
    <property type="protein sequence ID" value="KAK6624754.1"/>
    <property type="molecule type" value="Genomic_DNA"/>
</dbReference>
<evidence type="ECO:0000313" key="4">
    <source>
        <dbReference type="Proteomes" id="UP001359485"/>
    </source>
</evidence>
<proteinExistence type="predicted"/>
<dbReference type="Gene3D" id="2.10.25.10">
    <property type="entry name" value="Laminin"/>
    <property type="match status" value="1"/>
</dbReference>
<dbReference type="PROSITE" id="PS00022">
    <property type="entry name" value="EGF_1"/>
    <property type="match status" value="1"/>
</dbReference>
<feature type="disulfide bond" evidence="1">
    <location>
        <begin position="154"/>
        <end position="163"/>
    </location>
</feature>
<dbReference type="SMART" id="SM00181">
    <property type="entry name" value="EGF"/>
    <property type="match status" value="2"/>
</dbReference>
<keyword evidence="1" id="KW-0245">EGF-like domain</keyword>
<evidence type="ECO:0000313" key="3">
    <source>
        <dbReference type="EMBL" id="KAK6624754.1"/>
    </source>
</evidence>
<protein>
    <recommendedName>
        <fullName evidence="2">EGF-like domain-containing protein</fullName>
    </recommendedName>
</protein>
<sequence length="186" mass="20246">MNVKQAWRCGRGSPCDQLCYELHDGMFECDCKDGFILHKNGYSCLEMNTTAETYPKEDEENEDILYQKDASISAELDTGDGDAVTNLNAEDTGSDAKSNFVTTLSPYLDQKVPGRTRTPGITESITATQATLCTVDCGPGGICVIEEGKQRCQCPLGRGGPTCEAEYYSITRIGMQKGEIHAVPSH</sequence>
<evidence type="ECO:0000259" key="2">
    <source>
        <dbReference type="PROSITE" id="PS50026"/>
    </source>
</evidence>
<name>A0ABR1AS16_POLSC</name>
<keyword evidence="1" id="KW-1015">Disulfide bond</keyword>